<dbReference type="PROSITE" id="PS01152">
    <property type="entry name" value="HESB"/>
    <property type="match status" value="1"/>
</dbReference>
<reference evidence="2 3" key="1">
    <citation type="submission" date="2018-05" db="EMBL/GenBank/DDBJ databases">
        <title>Genomic Encyclopedia of Type Strains, Phase IV (KMG-IV): sequencing the most valuable type-strain genomes for metagenomic binning, comparative biology and taxonomic classification.</title>
        <authorList>
            <person name="Goeker M."/>
        </authorList>
    </citation>
    <scope>NUCLEOTIDE SEQUENCE [LARGE SCALE GENOMIC DNA]</scope>
    <source>
        <strain evidence="2 3">DSM 29661</strain>
    </source>
</reference>
<comment type="caution">
    <text evidence="2">The sequence shown here is derived from an EMBL/GenBank/DDBJ whole genome shotgun (WGS) entry which is preliminary data.</text>
</comment>
<dbReference type="InterPro" id="IPR035903">
    <property type="entry name" value="HesB-like_dom_sf"/>
</dbReference>
<dbReference type="Pfam" id="PF01521">
    <property type="entry name" value="Fe-S_biosyn"/>
    <property type="match status" value="1"/>
</dbReference>
<protein>
    <submittedName>
        <fullName evidence="2">Iron-sulfur cluster assembly protein</fullName>
    </submittedName>
</protein>
<dbReference type="SUPFAM" id="SSF89360">
    <property type="entry name" value="HesB-like domain"/>
    <property type="match status" value="1"/>
</dbReference>
<dbReference type="GO" id="GO:0016226">
    <property type="term" value="P:iron-sulfur cluster assembly"/>
    <property type="evidence" value="ECO:0007669"/>
    <property type="project" value="InterPro"/>
</dbReference>
<dbReference type="GO" id="GO:0051539">
    <property type="term" value="F:4 iron, 4 sulfur cluster binding"/>
    <property type="evidence" value="ECO:0007669"/>
    <property type="project" value="TreeGrafter"/>
</dbReference>
<dbReference type="InterPro" id="IPR000361">
    <property type="entry name" value="ATAP_core_dom"/>
</dbReference>
<organism evidence="2 3">
    <name type="scientific">Rivihabitans pingtungensis</name>
    <dbReference type="NCBI Taxonomy" id="1054498"/>
    <lineage>
        <taxon>Bacteria</taxon>
        <taxon>Pseudomonadati</taxon>
        <taxon>Pseudomonadota</taxon>
        <taxon>Betaproteobacteria</taxon>
        <taxon>Neisseriales</taxon>
        <taxon>Aquaspirillaceae</taxon>
        <taxon>Rivihabitans</taxon>
    </lineage>
</organism>
<dbReference type="InterPro" id="IPR017870">
    <property type="entry name" value="FeS_cluster_insertion_CS"/>
</dbReference>
<dbReference type="Proteomes" id="UP000247555">
    <property type="component" value="Unassembled WGS sequence"/>
</dbReference>
<feature type="domain" description="Core" evidence="1">
    <location>
        <begin position="2"/>
        <end position="102"/>
    </location>
</feature>
<evidence type="ECO:0000259" key="1">
    <source>
        <dbReference type="Pfam" id="PF01521"/>
    </source>
</evidence>
<name>A0A318KSX9_9NEIS</name>
<dbReference type="Gene3D" id="2.60.300.12">
    <property type="entry name" value="HesB-like domain"/>
    <property type="match status" value="1"/>
</dbReference>
<dbReference type="PANTHER" id="PTHR43011:SF1">
    <property type="entry name" value="IRON-SULFUR CLUSTER ASSEMBLY 2 HOMOLOG, MITOCHONDRIAL"/>
    <property type="match status" value="1"/>
</dbReference>
<dbReference type="EMBL" id="QJKI01000003">
    <property type="protein sequence ID" value="PXX80859.1"/>
    <property type="molecule type" value="Genomic_DNA"/>
</dbReference>
<dbReference type="GO" id="GO:0051537">
    <property type="term" value="F:2 iron, 2 sulfur cluster binding"/>
    <property type="evidence" value="ECO:0007669"/>
    <property type="project" value="UniProtKB-ARBA"/>
</dbReference>
<dbReference type="OrthoDB" id="9801228at2"/>
<proteinExistence type="predicted"/>
<dbReference type="RefSeq" id="WP_110389886.1">
    <property type="nucleotide sequence ID" value="NZ_CALCOA010000138.1"/>
</dbReference>
<gene>
    <name evidence="2" type="ORF">DFR34_103202</name>
</gene>
<dbReference type="InterPro" id="IPR016092">
    <property type="entry name" value="ATAP"/>
</dbReference>
<evidence type="ECO:0000313" key="2">
    <source>
        <dbReference type="EMBL" id="PXX80859.1"/>
    </source>
</evidence>
<dbReference type="PANTHER" id="PTHR43011">
    <property type="entry name" value="IRON-SULFUR CLUSTER ASSEMBLY 2 HOMOLOG, MITOCHONDRIAL"/>
    <property type="match status" value="1"/>
</dbReference>
<dbReference type="NCBIfam" id="TIGR00049">
    <property type="entry name" value="iron-sulfur cluster assembly accessory protein"/>
    <property type="match status" value="1"/>
</dbReference>
<dbReference type="AlphaFoldDB" id="A0A318KSX9"/>
<accession>A0A318KSX9</accession>
<sequence length="107" mass="11514">MITLTPAAKKAIERFIRGSETPVAGLRLTVSGGGCSGLQYGMRLETEKADDDWSFDIDGVTILVDPITHPMIDSVNIDFIDTLTHTGFRFDNPSASAQCSCGQSFSV</sequence>
<keyword evidence="3" id="KW-1185">Reference proteome</keyword>
<dbReference type="GO" id="GO:0005506">
    <property type="term" value="F:iron ion binding"/>
    <property type="evidence" value="ECO:0007669"/>
    <property type="project" value="TreeGrafter"/>
</dbReference>
<evidence type="ECO:0000313" key="3">
    <source>
        <dbReference type="Proteomes" id="UP000247555"/>
    </source>
</evidence>